<evidence type="ECO:0000256" key="1">
    <source>
        <dbReference type="ARBA" id="ARBA00009747"/>
    </source>
</evidence>
<comment type="catalytic activity">
    <reaction evidence="8">
        <text>L-seryl-[protein] + ATP = 3-O-(5'-adenylyl)-L-seryl-[protein] + diphosphate</text>
        <dbReference type="Rhea" id="RHEA:58120"/>
        <dbReference type="Rhea" id="RHEA-COMP:9863"/>
        <dbReference type="Rhea" id="RHEA-COMP:15073"/>
        <dbReference type="ChEBI" id="CHEBI:29999"/>
        <dbReference type="ChEBI" id="CHEBI:30616"/>
        <dbReference type="ChEBI" id="CHEBI:33019"/>
        <dbReference type="ChEBI" id="CHEBI:142516"/>
        <dbReference type="EC" id="2.7.7.108"/>
    </reaction>
</comment>
<feature type="active site" description="Proton acceptor" evidence="8">
    <location>
        <position position="256"/>
    </location>
</feature>
<dbReference type="GO" id="GO:0000287">
    <property type="term" value="F:magnesium ion binding"/>
    <property type="evidence" value="ECO:0007669"/>
    <property type="project" value="UniProtKB-UniRule"/>
</dbReference>
<dbReference type="GO" id="GO:0070733">
    <property type="term" value="F:AMPylase activity"/>
    <property type="evidence" value="ECO:0007669"/>
    <property type="project" value="UniProtKB-EC"/>
</dbReference>
<feature type="binding site" evidence="8">
    <location>
        <position position="96"/>
    </location>
    <ligand>
        <name>ATP</name>
        <dbReference type="ChEBI" id="CHEBI:30616"/>
    </ligand>
</feature>
<feature type="binding site" evidence="8">
    <location>
        <position position="266"/>
    </location>
    <ligand>
        <name>Mg(2+)</name>
        <dbReference type="ChEBI" id="CHEBI:18420"/>
    </ligand>
</feature>
<keyword evidence="7 8" id="KW-0460">Magnesium</keyword>
<keyword evidence="8" id="KW-0464">Manganese</keyword>
<evidence type="ECO:0000256" key="6">
    <source>
        <dbReference type="ARBA" id="ARBA00022840"/>
    </source>
</evidence>
<dbReference type="RefSeq" id="WP_072989182.1">
    <property type="nucleotide sequence ID" value="NZ_FQZB01000012.1"/>
</dbReference>
<dbReference type="GO" id="GO:0030145">
    <property type="term" value="F:manganese ion binding"/>
    <property type="evidence" value="ECO:0007669"/>
    <property type="project" value="UniProtKB-UniRule"/>
</dbReference>
<dbReference type="HAMAP" id="MF_00692">
    <property type="entry name" value="SelO"/>
    <property type="match status" value="1"/>
</dbReference>
<dbReference type="EC" id="2.7.7.-" evidence="8"/>
<gene>
    <name evidence="8" type="primary">ydiU</name>
    <name evidence="8" type="synonym">selO</name>
    <name evidence="9" type="ORF">SAMN02745163_02902</name>
</gene>
<evidence type="ECO:0000256" key="4">
    <source>
        <dbReference type="ARBA" id="ARBA00022723"/>
    </source>
</evidence>
<dbReference type="InterPro" id="IPR003846">
    <property type="entry name" value="SelO"/>
</dbReference>
<comment type="similarity">
    <text evidence="1 8">Belongs to the SELO family.</text>
</comment>
<keyword evidence="10" id="KW-1185">Reference proteome</keyword>
<feature type="binding site" evidence="8">
    <location>
        <position position="130"/>
    </location>
    <ligand>
        <name>ATP</name>
        <dbReference type="ChEBI" id="CHEBI:30616"/>
    </ligand>
</feature>
<feature type="binding site" evidence="8">
    <location>
        <position position="97"/>
    </location>
    <ligand>
        <name>ATP</name>
        <dbReference type="ChEBI" id="CHEBI:30616"/>
    </ligand>
</feature>
<keyword evidence="4 8" id="KW-0479">Metal-binding</keyword>
<evidence type="ECO:0000256" key="3">
    <source>
        <dbReference type="ARBA" id="ARBA00022695"/>
    </source>
</evidence>
<evidence type="ECO:0000256" key="8">
    <source>
        <dbReference type="HAMAP-Rule" id="MF_00692"/>
    </source>
</evidence>
<evidence type="ECO:0000313" key="9">
    <source>
        <dbReference type="EMBL" id="SHJ94844.1"/>
    </source>
</evidence>
<evidence type="ECO:0000313" key="10">
    <source>
        <dbReference type="Proteomes" id="UP000184310"/>
    </source>
</evidence>
<feature type="binding site" evidence="8">
    <location>
        <position position="129"/>
    </location>
    <ligand>
        <name>ATP</name>
        <dbReference type="ChEBI" id="CHEBI:30616"/>
    </ligand>
</feature>
<name>A0A1M6NGV7_9CLOT</name>
<dbReference type="Proteomes" id="UP000184310">
    <property type="component" value="Unassembled WGS sequence"/>
</dbReference>
<feature type="binding site" evidence="8">
    <location>
        <position position="257"/>
    </location>
    <ligand>
        <name>Mg(2+)</name>
        <dbReference type="ChEBI" id="CHEBI:18420"/>
    </ligand>
</feature>
<feature type="binding site" evidence="8">
    <location>
        <position position="94"/>
    </location>
    <ligand>
        <name>ATP</name>
        <dbReference type="ChEBI" id="CHEBI:30616"/>
    </ligand>
</feature>
<keyword evidence="6 8" id="KW-0067">ATP-binding</keyword>
<organism evidence="9 10">
    <name type="scientific">Clostridium cavendishii DSM 21758</name>
    <dbReference type="NCBI Taxonomy" id="1121302"/>
    <lineage>
        <taxon>Bacteria</taxon>
        <taxon>Bacillati</taxon>
        <taxon>Bacillota</taxon>
        <taxon>Clostridia</taxon>
        <taxon>Eubacteriales</taxon>
        <taxon>Clostridiaceae</taxon>
        <taxon>Clostridium</taxon>
    </lineage>
</organism>
<feature type="binding site" evidence="8">
    <location>
        <position position="187"/>
    </location>
    <ligand>
        <name>ATP</name>
        <dbReference type="ChEBI" id="CHEBI:30616"/>
    </ligand>
</feature>
<reference evidence="9 10" key="1">
    <citation type="submission" date="2016-11" db="EMBL/GenBank/DDBJ databases">
        <authorList>
            <person name="Jaros S."/>
            <person name="Januszkiewicz K."/>
            <person name="Wedrychowicz H."/>
        </authorList>
    </citation>
    <scope>NUCLEOTIDE SEQUENCE [LARGE SCALE GENOMIC DNA]</scope>
    <source>
        <strain evidence="9 10">DSM 21758</strain>
    </source>
</reference>
<dbReference type="AlphaFoldDB" id="A0A1M6NGV7"/>
<dbReference type="GO" id="GO:0005524">
    <property type="term" value="F:ATP binding"/>
    <property type="evidence" value="ECO:0007669"/>
    <property type="project" value="UniProtKB-UniRule"/>
</dbReference>
<keyword evidence="3 8" id="KW-0548">Nucleotidyltransferase</keyword>
<dbReference type="NCBIfam" id="NF000658">
    <property type="entry name" value="PRK00029.1"/>
    <property type="match status" value="1"/>
</dbReference>
<dbReference type="EMBL" id="FQZB01000012">
    <property type="protein sequence ID" value="SHJ94844.1"/>
    <property type="molecule type" value="Genomic_DNA"/>
</dbReference>
<comment type="catalytic activity">
    <reaction evidence="8">
        <text>L-tyrosyl-[protein] + UTP = O-(5'-uridylyl)-L-tyrosyl-[protein] + diphosphate</text>
        <dbReference type="Rhea" id="RHEA:83887"/>
        <dbReference type="Rhea" id="RHEA-COMP:10136"/>
        <dbReference type="Rhea" id="RHEA-COMP:20238"/>
        <dbReference type="ChEBI" id="CHEBI:33019"/>
        <dbReference type="ChEBI" id="CHEBI:46398"/>
        <dbReference type="ChEBI" id="CHEBI:46858"/>
        <dbReference type="ChEBI" id="CHEBI:90602"/>
    </reaction>
</comment>
<comment type="catalytic activity">
    <reaction evidence="8">
        <text>L-histidyl-[protein] + UTP = N(tele)-(5'-uridylyl)-L-histidyl-[protein] + diphosphate</text>
        <dbReference type="Rhea" id="RHEA:83891"/>
        <dbReference type="Rhea" id="RHEA-COMP:9745"/>
        <dbReference type="Rhea" id="RHEA-COMP:20239"/>
        <dbReference type="ChEBI" id="CHEBI:29979"/>
        <dbReference type="ChEBI" id="CHEBI:33019"/>
        <dbReference type="ChEBI" id="CHEBI:46398"/>
        <dbReference type="ChEBI" id="CHEBI:233474"/>
    </reaction>
</comment>
<feature type="binding site" evidence="8">
    <location>
        <position position="180"/>
    </location>
    <ligand>
        <name>ATP</name>
        <dbReference type="ChEBI" id="CHEBI:30616"/>
    </ligand>
</feature>
<keyword evidence="5 8" id="KW-0547">Nucleotide-binding</keyword>
<proteinExistence type="inferred from homology"/>
<accession>A0A1M6NGV7</accession>
<dbReference type="PANTHER" id="PTHR32057:SF14">
    <property type="entry name" value="PROTEIN ADENYLYLTRANSFERASE SELO, MITOCHONDRIAL"/>
    <property type="match status" value="1"/>
</dbReference>
<comment type="catalytic activity">
    <reaction evidence="8">
        <text>L-threonyl-[protein] + ATP = 3-O-(5'-adenylyl)-L-threonyl-[protein] + diphosphate</text>
        <dbReference type="Rhea" id="RHEA:54292"/>
        <dbReference type="Rhea" id="RHEA-COMP:11060"/>
        <dbReference type="Rhea" id="RHEA-COMP:13847"/>
        <dbReference type="ChEBI" id="CHEBI:30013"/>
        <dbReference type="ChEBI" id="CHEBI:30616"/>
        <dbReference type="ChEBI" id="CHEBI:33019"/>
        <dbReference type="ChEBI" id="CHEBI:138113"/>
        <dbReference type="EC" id="2.7.7.108"/>
    </reaction>
</comment>
<evidence type="ECO:0000256" key="5">
    <source>
        <dbReference type="ARBA" id="ARBA00022741"/>
    </source>
</evidence>
<dbReference type="STRING" id="1121302.SAMN02745163_02902"/>
<dbReference type="Pfam" id="PF02696">
    <property type="entry name" value="SelO"/>
    <property type="match status" value="1"/>
</dbReference>
<dbReference type="EC" id="2.7.7.108" evidence="8"/>
<comment type="catalytic activity">
    <reaction evidence="8">
        <text>L-seryl-[protein] + UTP = O-(5'-uridylyl)-L-seryl-[protein] + diphosphate</text>
        <dbReference type="Rhea" id="RHEA:64604"/>
        <dbReference type="Rhea" id="RHEA-COMP:9863"/>
        <dbReference type="Rhea" id="RHEA-COMP:16635"/>
        <dbReference type="ChEBI" id="CHEBI:29999"/>
        <dbReference type="ChEBI" id="CHEBI:33019"/>
        <dbReference type="ChEBI" id="CHEBI:46398"/>
        <dbReference type="ChEBI" id="CHEBI:156051"/>
    </reaction>
</comment>
<dbReference type="OrthoDB" id="9773505at2"/>
<evidence type="ECO:0000256" key="7">
    <source>
        <dbReference type="ARBA" id="ARBA00022842"/>
    </source>
</evidence>
<keyword evidence="2 8" id="KW-0808">Transferase</keyword>
<feature type="binding site" evidence="8">
    <location>
        <position position="266"/>
    </location>
    <ligand>
        <name>ATP</name>
        <dbReference type="ChEBI" id="CHEBI:30616"/>
    </ligand>
</feature>
<sequence>MIETKLTVDTGFKLDNSYARLPKIFFKRQNPSEVPTPSLVALNSKLIKELGLNENLLKSADGIGIFAGNRLLEGSIPIAEAYAGHQFGYFTMLGDGRAVLLGEHVTSLGEKFDVQLKGAGRTPYSRGGDGKAALGPMLREYIISEAMNALGIPTTRSLAVVKTGEKVIREGEQIGAILTRVASSHIRVGTFQYAANWGTIEDIKVLADYTLERHFKVPSTIENKYLFLLKEVIKRQANLIAKWQLVGFIHGVMNTDNMAISGETIDYGPCAFMDAYDPSTVFSSIDVNGRYAYGNQPYIASWNLARFAETLIPLLHNSQEKAIKLAEKEVSNFPNLYHDKWFSGMKAKLGIFNEELEDANLIDSLLNIMEKYSADYTNTFRSLTLDDLEDIEMFNSKEFKKWNTLWVSRLERQEQTKIEIKELMKRSNPSIIPRNHRVEEALEGAIKQEDYSVMERFLDVLSRPYDYSKDQEEYSILPEVSNCKYRTYCGT</sequence>
<comment type="cofactor">
    <cofactor evidence="8">
        <name>Mg(2+)</name>
        <dbReference type="ChEBI" id="CHEBI:18420"/>
    </cofactor>
    <cofactor evidence="8">
        <name>Mn(2+)</name>
        <dbReference type="ChEBI" id="CHEBI:29035"/>
    </cofactor>
</comment>
<comment type="catalytic activity">
    <reaction evidence="8">
        <text>L-tyrosyl-[protein] + ATP = O-(5'-adenylyl)-L-tyrosyl-[protein] + diphosphate</text>
        <dbReference type="Rhea" id="RHEA:54288"/>
        <dbReference type="Rhea" id="RHEA-COMP:10136"/>
        <dbReference type="Rhea" id="RHEA-COMP:13846"/>
        <dbReference type="ChEBI" id="CHEBI:30616"/>
        <dbReference type="ChEBI" id="CHEBI:33019"/>
        <dbReference type="ChEBI" id="CHEBI:46858"/>
        <dbReference type="ChEBI" id="CHEBI:83624"/>
        <dbReference type="EC" id="2.7.7.108"/>
    </reaction>
</comment>
<comment type="function">
    <text evidence="8">Nucleotidyltransferase involved in the post-translational modification of proteins. It can catalyze the addition of adenosine monophosphate (AMP) or uridine monophosphate (UMP) to a protein, resulting in modifications known as AMPylation and UMPylation.</text>
</comment>
<feature type="binding site" evidence="8">
    <location>
        <position position="117"/>
    </location>
    <ligand>
        <name>ATP</name>
        <dbReference type="ChEBI" id="CHEBI:30616"/>
    </ligand>
</feature>
<evidence type="ECO:0000256" key="2">
    <source>
        <dbReference type="ARBA" id="ARBA00022679"/>
    </source>
</evidence>
<dbReference type="PANTHER" id="PTHR32057">
    <property type="entry name" value="PROTEIN ADENYLYLTRANSFERASE SELO, MITOCHONDRIAL"/>
    <property type="match status" value="1"/>
</dbReference>
<protein>
    <recommendedName>
        <fullName evidence="8">Protein nucleotidyltransferase YdiU</fullName>
        <ecNumber evidence="8">2.7.7.-</ecNumber>
    </recommendedName>
    <alternativeName>
        <fullName evidence="8">Protein adenylyltransferase YdiU</fullName>
        <ecNumber evidence="8">2.7.7.108</ecNumber>
    </alternativeName>
    <alternativeName>
        <fullName evidence="8">Protein uridylyltransferase YdiU</fullName>
        <ecNumber evidence="8">2.7.7.-</ecNumber>
    </alternativeName>
</protein>